<evidence type="ECO:0008006" key="4">
    <source>
        <dbReference type="Google" id="ProtNLM"/>
    </source>
</evidence>
<keyword evidence="3" id="KW-1185">Reference proteome</keyword>
<feature type="compositionally biased region" description="Basic and acidic residues" evidence="1">
    <location>
        <begin position="797"/>
        <end position="813"/>
    </location>
</feature>
<accession>A0A1X6MHY7</accession>
<dbReference type="AlphaFoldDB" id="A0A1X6MHY7"/>
<organism evidence="2 3">
    <name type="scientific">Postia placenta MAD-698-R-SB12</name>
    <dbReference type="NCBI Taxonomy" id="670580"/>
    <lineage>
        <taxon>Eukaryota</taxon>
        <taxon>Fungi</taxon>
        <taxon>Dikarya</taxon>
        <taxon>Basidiomycota</taxon>
        <taxon>Agaricomycotina</taxon>
        <taxon>Agaricomycetes</taxon>
        <taxon>Polyporales</taxon>
        <taxon>Adustoporiaceae</taxon>
        <taxon>Rhodonia</taxon>
    </lineage>
</organism>
<name>A0A1X6MHY7_9APHY</name>
<gene>
    <name evidence="2" type="ORF">POSPLADRAFT_1161406</name>
</gene>
<dbReference type="EMBL" id="KZ110652">
    <property type="protein sequence ID" value="OSX56024.1"/>
    <property type="molecule type" value="Genomic_DNA"/>
</dbReference>
<feature type="non-terminal residue" evidence="2">
    <location>
        <position position="1"/>
    </location>
</feature>
<feature type="region of interest" description="Disordered" evidence="1">
    <location>
        <begin position="645"/>
        <end position="667"/>
    </location>
</feature>
<dbReference type="GeneID" id="36332623"/>
<feature type="region of interest" description="Disordered" evidence="1">
    <location>
        <begin position="704"/>
        <end position="1161"/>
    </location>
</feature>
<dbReference type="SUPFAM" id="SSF56112">
    <property type="entry name" value="Protein kinase-like (PK-like)"/>
    <property type="match status" value="1"/>
</dbReference>
<dbReference type="OrthoDB" id="2803071at2759"/>
<feature type="compositionally biased region" description="Basic and acidic residues" evidence="1">
    <location>
        <begin position="751"/>
        <end position="770"/>
    </location>
</feature>
<feature type="compositionally biased region" description="Low complexity" evidence="1">
    <location>
        <begin position="858"/>
        <end position="871"/>
    </location>
</feature>
<sequence length="1161" mass="124875">FNLPPEEAYGLVTEYVEGMLGYCVQLDSIWSSKDEMRKLAEYALSTALDMSERGVIHGDLMKQNLIIRQGDAKFPIVFIDFGNAKGVEDETRIDNGWEILQELVRMGFPKEVLPVLVSATATTTSGVDPEMNPLGARRAPTILFISVTPQIAMFKRDCTPALPAGSKHSCELYILQESKIAMLWLRIASQMGLALFTLIVQMQLHGNLYVPQSIGLFFDAAVPHLLLIAGDVSHSLLASGRSPVAPPTVASEYVPSATMSPVDAITWNTTTRGVSVESSLPSSSSVLAATSTSLPPRSRPTSKSRDRPVPVWREGFITPTEESNTSHVIPLVVACIVGAAFARATSTMTIPSLRCLRRFIPSNAIAKLKGILKGGTPTQSGTELVLDGVGVSSTVSLVSASITGDQPATDAEGPRPGVYVSAFHGFLSACTIAADTPAVEDSQEIRETVNSVLGMQTEAEDMEAPESNTPASIPVRIVNVSAGAAASPGSQSASNSAASSQSDIWTGPFVALLPSQHEFTGILYPTGAYLVPLLDSTTPLSPRRAPSGSSKIPPRIASIPDWLCPTYTEQACEEHMKRCGAIVDEMTRQCTRYIAARETLPAARSYLEECVEEQRAYIEELEARLKVQRGQLEAVYAGMKKRQSDIASRRERLQEEQGRMKEERTRVEEERLAVEERRREAEEARLRIAAQRTRAMEERAKLEAKRGALEREHAGMEKEGLPAQGAKTAKEMCDKETQVDEADAGLSEGQLDPREADTVSSSEGERRDESAQDGPDAGAALGAEEDDEKSGELQQQSHRDANQVSTDRQDQPKEASTSAQQAEPSMEDDQGKPGIHDAEGVDVPMGDHGDEDERIPDGPLSSTLSTSLGPGESHEECDLGLSANAPGLNDPPRSPTSEEVMESPKDSVIPELSGPDGTGSDDVFRYPSSPSSPSSSCPSLISIDRERRSEIEESRPSSLIVQQGEADDVFRYPGASDDDVRSSPTDDSSLPRLIPQQQSPDSVDCSPSHVDATPAPSTREPPTPQDDAKPTQHGGLTKAFTFSIGTPPLRNEQPLQSSHPGASMHFGTLTASSTGSQPLFTNMFQLPSTQGSQPAVASNNTGPSTAQDAASDDRQADEEDARAAPRRKMQTDVITSSSRRDSGNRGRHGRPAGRRRGARGH</sequence>
<evidence type="ECO:0000256" key="1">
    <source>
        <dbReference type="SAM" id="MobiDB-lite"/>
    </source>
</evidence>
<proteinExistence type="predicted"/>
<dbReference type="RefSeq" id="XP_024332818.1">
    <property type="nucleotide sequence ID" value="XM_024487674.1"/>
</dbReference>
<feature type="compositionally biased region" description="Basic and acidic residues" evidence="1">
    <location>
        <begin position="704"/>
        <end position="720"/>
    </location>
</feature>
<feature type="compositionally biased region" description="Basic and acidic residues" evidence="1">
    <location>
        <begin position="829"/>
        <end position="839"/>
    </location>
</feature>
<dbReference type="Proteomes" id="UP000194127">
    <property type="component" value="Unassembled WGS sequence"/>
</dbReference>
<feature type="compositionally biased region" description="Basic and acidic residues" evidence="1">
    <location>
        <begin position="728"/>
        <end position="738"/>
    </location>
</feature>
<feature type="compositionally biased region" description="Low complexity" evidence="1">
    <location>
        <begin position="773"/>
        <end position="782"/>
    </location>
</feature>
<feature type="compositionally biased region" description="Low complexity" evidence="1">
    <location>
        <begin position="287"/>
        <end position="301"/>
    </location>
</feature>
<feature type="compositionally biased region" description="Polar residues" evidence="1">
    <location>
        <begin position="1069"/>
        <end position="1105"/>
    </location>
</feature>
<reference evidence="2 3" key="1">
    <citation type="submission" date="2017-04" db="EMBL/GenBank/DDBJ databases">
        <title>Genome Sequence of the Model Brown-Rot Fungus Postia placenta SB12.</title>
        <authorList>
            <consortium name="DOE Joint Genome Institute"/>
            <person name="Gaskell J."/>
            <person name="Kersten P."/>
            <person name="Larrondo L.F."/>
            <person name="Canessa P."/>
            <person name="Martinez D."/>
            <person name="Hibbett D."/>
            <person name="Schmoll M."/>
            <person name="Kubicek C.P."/>
            <person name="Martinez A.T."/>
            <person name="Yadav J."/>
            <person name="Master E."/>
            <person name="Magnuson J.K."/>
            <person name="James T."/>
            <person name="Yaver D."/>
            <person name="Berka R."/>
            <person name="Labutti K."/>
            <person name="Lipzen A."/>
            <person name="Aerts A."/>
            <person name="Barry K."/>
            <person name="Henrissat B."/>
            <person name="Blanchette R."/>
            <person name="Grigoriev I."/>
            <person name="Cullen D."/>
        </authorList>
    </citation>
    <scope>NUCLEOTIDE SEQUENCE [LARGE SCALE GENOMIC DNA]</scope>
    <source>
        <strain evidence="2 3">MAD-698-R-SB12</strain>
    </source>
</reference>
<feature type="compositionally biased region" description="Basic residues" evidence="1">
    <location>
        <begin position="1145"/>
        <end position="1161"/>
    </location>
</feature>
<feature type="region of interest" description="Disordered" evidence="1">
    <location>
        <begin position="287"/>
        <end position="308"/>
    </location>
</feature>
<dbReference type="Gene3D" id="1.10.510.10">
    <property type="entry name" value="Transferase(Phosphotransferase) domain 1"/>
    <property type="match status" value="1"/>
</dbReference>
<feature type="compositionally biased region" description="Polar residues" evidence="1">
    <location>
        <begin position="814"/>
        <end position="823"/>
    </location>
</feature>
<evidence type="ECO:0000313" key="3">
    <source>
        <dbReference type="Proteomes" id="UP000194127"/>
    </source>
</evidence>
<evidence type="ECO:0000313" key="2">
    <source>
        <dbReference type="EMBL" id="OSX56024.1"/>
    </source>
</evidence>
<protein>
    <recommendedName>
        <fullName evidence="4">Protein kinase domain-containing protein</fullName>
    </recommendedName>
</protein>
<dbReference type="InterPro" id="IPR011009">
    <property type="entry name" value="Kinase-like_dom_sf"/>
</dbReference>
<feature type="compositionally biased region" description="Low complexity" evidence="1">
    <location>
        <begin position="927"/>
        <end position="942"/>
    </location>
</feature>
<feature type="compositionally biased region" description="Basic and acidic residues" evidence="1">
    <location>
        <begin position="943"/>
        <end position="955"/>
    </location>
</feature>